<organism evidence="3 4">
    <name type="scientific">Leucobacter komagatae</name>
    <dbReference type="NCBI Taxonomy" id="55969"/>
    <lineage>
        <taxon>Bacteria</taxon>
        <taxon>Bacillati</taxon>
        <taxon>Actinomycetota</taxon>
        <taxon>Actinomycetes</taxon>
        <taxon>Micrococcales</taxon>
        <taxon>Microbacteriaceae</taxon>
        <taxon>Leucobacter</taxon>
    </lineage>
</organism>
<dbReference type="CDD" id="cd07814">
    <property type="entry name" value="SRPBCC_CalC_Aha1-like"/>
    <property type="match status" value="1"/>
</dbReference>
<dbReference type="RefSeq" id="WP_042545410.1">
    <property type="nucleotide sequence ID" value="NZ_JXSQ01000040.1"/>
</dbReference>
<dbReference type="AlphaFoldDB" id="A0A0D0IPC3"/>
<dbReference type="Proteomes" id="UP000032120">
    <property type="component" value="Unassembled WGS sequence"/>
</dbReference>
<evidence type="ECO:0000313" key="4">
    <source>
        <dbReference type="Proteomes" id="UP000032120"/>
    </source>
</evidence>
<reference evidence="3 4" key="1">
    <citation type="submission" date="2015-01" db="EMBL/GenBank/DDBJ databases">
        <title>Draft genome sequence of Leucobacter komagatae strain VKM ST2845.</title>
        <authorList>
            <person name="Karlyshev A.V."/>
            <person name="Kudryashova E.B."/>
        </authorList>
    </citation>
    <scope>NUCLEOTIDE SEQUENCE [LARGE SCALE GENOMIC DNA]</scope>
    <source>
        <strain evidence="3 4">VKM ST2845</strain>
    </source>
</reference>
<dbReference type="InterPro" id="IPR013538">
    <property type="entry name" value="ASHA1/2-like_C"/>
</dbReference>
<dbReference type="InterPro" id="IPR023393">
    <property type="entry name" value="START-like_dom_sf"/>
</dbReference>
<dbReference type="Gene3D" id="3.30.530.20">
    <property type="match status" value="1"/>
</dbReference>
<comment type="caution">
    <text evidence="3">The sequence shown here is derived from an EMBL/GenBank/DDBJ whole genome shotgun (WGS) entry which is preliminary data.</text>
</comment>
<evidence type="ECO:0000259" key="2">
    <source>
        <dbReference type="Pfam" id="PF08327"/>
    </source>
</evidence>
<sequence length="151" mass="16200">MTGVTHSGIEIDRTTEASPEAVFAALTDASSFASWFGGSEVDVPEDRLEFNAIAGNTWRATMVLPDGNTIDWSGRFVRVDAPTHFELTLTDMPGADAPEVLVTFAVYAADGGAALHMTQNTPDFPHEQKAATLDGWQVFLDEALRIAGARS</sequence>
<dbReference type="SUPFAM" id="SSF55961">
    <property type="entry name" value="Bet v1-like"/>
    <property type="match status" value="1"/>
</dbReference>
<gene>
    <name evidence="3" type="ORF">SD72_15695</name>
</gene>
<keyword evidence="4" id="KW-1185">Reference proteome</keyword>
<protein>
    <recommendedName>
        <fullName evidence="2">Activator of Hsp90 ATPase homologue 1/2-like C-terminal domain-containing protein</fullName>
    </recommendedName>
</protein>
<feature type="domain" description="Activator of Hsp90 ATPase homologue 1/2-like C-terminal" evidence="2">
    <location>
        <begin position="17"/>
        <end position="141"/>
    </location>
</feature>
<name>A0A0D0IPC3_9MICO</name>
<dbReference type="Pfam" id="PF08327">
    <property type="entry name" value="AHSA1"/>
    <property type="match status" value="1"/>
</dbReference>
<comment type="similarity">
    <text evidence="1">Belongs to the AHA1 family.</text>
</comment>
<dbReference type="EMBL" id="JXSQ01000040">
    <property type="protein sequence ID" value="KIP51393.1"/>
    <property type="molecule type" value="Genomic_DNA"/>
</dbReference>
<accession>A0A0D0IPC3</accession>
<evidence type="ECO:0000256" key="1">
    <source>
        <dbReference type="ARBA" id="ARBA00006817"/>
    </source>
</evidence>
<proteinExistence type="inferred from homology"/>
<dbReference type="OrthoDB" id="3365660at2"/>
<evidence type="ECO:0000313" key="3">
    <source>
        <dbReference type="EMBL" id="KIP51393.1"/>
    </source>
</evidence>